<name>A0A7R9BF08_9CRUS</name>
<organism evidence="2">
    <name type="scientific">Notodromas monacha</name>
    <dbReference type="NCBI Taxonomy" id="399045"/>
    <lineage>
        <taxon>Eukaryota</taxon>
        <taxon>Metazoa</taxon>
        <taxon>Ecdysozoa</taxon>
        <taxon>Arthropoda</taxon>
        <taxon>Crustacea</taxon>
        <taxon>Oligostraca</taxon>
        <taxon>Ostracoda</taxon>
        <taxon>Podocopa</taxon>
        <taxon>Podocopida</taxon>
        <taxon>Cypridocopina</taxon>
        <taxon>Cypridoidea</taxon>
        <taxon>Cyprididae</taxon>
        <taxon>Notodromas</taxon>
    </lineage>
</organism>
<protein>
    <submittedName>
        <fullName evidence="2">Uncharacterized protein</fullName>
    </submittedName>
</protein>
<feature type="compositionally biased region" description="Polar residues" evidence="1">
    <location>
        <begin position="19"/>
        <end position="30"/>
    </location>
</feature>
<reference evidence="2" key="1">
    <citation type="submission" date="2020-11" db="EMBL/GenBank/DDBJ databases">
        <authorList>
            <person name="Tran Van P."/>
        </authorList>
    </citation>
    <scope>NUCLEOTIDE SEQUENCE</scope>
</reference>
<gene>
    <name evidence="2" type="ORF">NMOB1V02_LOCUS1879</name>
</gene>
<evidence type="ECO:0000313" key="3">
    <source>
        <dbReference type="Proteomes" id="UP000678499"/>
    </source>
</evidence>
<dbReference type="AlphaFoldDB" id="A0A7R9BF08"/>
<sequence length="129" mass="14272">MHRRALATRVHHESIGPPLTSSSPRGTNSCRFPGIVNPKTPRRHSAAPQSCSFPGISISKCVDEIYKARARAVLASGKGNRKLEPPMEARCKKEINEMCKEGFVGHRCESKDVTHPVNVETRVIEARET</sequence>
<dbReference type="EMBL" id="CAJPEX010000196">
    <property type="protein sequence ID" value="CAG0914173.1"/>
    <property type="molecule type" value="Genomic_DNA"/>
</dbReference>
<keyword evidence="3" id="KW-1185">Reference proteome</keyword>
<evidence type="ECO:0000313" key="2">
    <source>
        <dbReference type="EMBL" id="CAD7274021.1"/>
    </source>
</evidence>
<dbReference type="Proteomes" id="UP000678499">
    <property type="component" value="Unassembled WGS sequence"/>
</dbReference>
<feature type="region of interest" description="Disordered" evidence="1">
    <location>
        <begin position="1"/>
        <end position="49"/>
    </location>
</feature>
<accession>A0A7R9BF08</accession>
<evidence type="ECO:0000256" key="1">
    <source>
        <dbReference type="SAM" id="MobiDB-lite"/>
    </source>
</evidence>
<dbReference type="EMBL" id="OA882233">
    <property type="protein sequence ID" value="CAD7274021.1"/>
    <property type="molecule type" value="Genomic_DNA"/>
</dbReference>
<proteinExistence type="predicted"/>